<organism evidence="1 2">
    <name type="scientific">Solea senegalensis</name>
    <name type="common">Senegalese sole</name>
    <dbReference type="NCBI Taxonomy" id="28829"/>
    <lineage>
        <taxon>Eukaryota</taxon>
        <taxon>Metazoa</taxon>
        <taxon>Chordata</taxon>
        <taxon>Craniata</taxon>
        <taxon>Vertebrata</taxon>
        <taxon>Euteleostomi</taxon>
        <taxon>Actinopterygii</taxon>
        <taxon>Neopterygii</taxon>
        <taxon>Teleostei</taxon>
        <taxon>Neoteleostei</taxon>
        <taxon>Acanthomorphata</taxon>
        <taxon>Carangaria</taxon>
        <taxon>Pleuronectiformes</taxon>
        <taxon>Pleuronectoidei</taxon>
        <taxon>Soleidae</taxon>
        <taxon>Solea</taxon>
    </lineage>
</organism>
<reference evidence="1 2" key="1">
    <citation type="journal article" date="2021" name="Sci. Rep.">
        <title>Chromosome anchoring in Senegalese sole (Solea senegalensis) reveals sex-associated markers and genome rearrangements in flatfish.</title>
        <authorList>
            <person name="Guerrero-Cozar I."/>
            <person name="Gomez-Garrido J."/>
            <person name="Berbel C."/>
            <person name="Martinez-Blanch J.F."/>
            <person name="Alioto T."/>
            <person name="Claros M.G."/>
            <person name="Gagnaire P.A."/>
            <person name="Manchado M."/>
        </authorList>
    </citation>
    <scope>NUCLEOTIDE SEQUENCE [LARGE SCALE GENOMIC DNA]</scope>
    <source>
        <strain evidence="1">Sse05_10M</strain>
    </source>
</reference>
<proteinExistence type="predicted"/>
<sequence>MEQKNGNGATRRLFGCSWQRLCDGDSFSVIPPTENNRACKLAKLKLLVRRVLIGDDSCEAVISKMKRQQIFDI</sequence>
<name>A0AAV6PQ93_SOLSE</name>
<accession>A0AAV6PQ93</accession>
<keyword evidence="2" id="KW-1185">Reference proteome</keyword>
<gene>
    <name evidence="1" type="ORF">JOB18_011147</name>
</gene>
<dbReference type="EMBL" id="JAGKHQ010000021">
    <property type="protein sequence ID" value="KAG7474525.1"/>
    <property type="molecule type" value="Genomic_DNA"/>
</dbReference>
<evidence type="ECO:0000313" key="2">
    <source>
        <dbReference type="Proteomes" id="UP000693946"/>
    </source>
</evidence>
<comment type="caution">
    <text evidence="1">The sequence shown here is derived from an EMBL/GenBank/DDBJ whole genome shotgun (WGS) entry which is preliminary data.</text>
</comment>
<evidence type="ECO:0000313" key="1">
    <source>
        <dbReference type="EMBL" id="KAG7474525.1"/>
    </source>
</evidence>
<protein>
    <submittedName>
        <fullName evidence="1">Uncharacterized protein</fullName>
    </submittedName>
</protein>
<dbReference type="AlphaFoldDB" id="A0AAV6PQ93"/>
<dbReference type="Proteomes" id="UP000693946">
    <property type="component" value="Linkage Group LG9"/>
</dbReference>